<feature type="domain" description="Tubulin-like CetZ C-terminal" evidence="3">
    <location>
        <begin position="150"/>
        <end position="301"/>
    </location>
</feature>
<dbReference type="EMBL" id="DSYZ01000015">
    <property type="protein sequence ID" value="HGT82237.1"/>
    <property type="molecule type" value="Genomic_DNA"/>
</dbReference>
<keyword evidence="2" id="KW-0342">GTP-binding</keyword>
<dbReference type="InterPro" id="IPR036525">
    <property type="entry name" value="Tubulin/FtsZ_GTPase_sf"/>
</dbReference>
<dbReference type="AlphaFoldDB" id="A0A7J3LZT8"/>
<keyword evidence="4" id="KW-0131">Cell cycle</keyword>
<name>A0A7J3LZT8_ARCFL</name>
<dbReference type="Gene3D" id="3.40.50.1440">
    <property type="entry name" value="Tubulin/FtsZ, GTPase domain"/>
    <property type="match status" value="1"/>
</dbReference>
<evidence type="ECO:0000313" key="4">
    <source>
        <dbReference type="EMBL" id="HGT82237.1"/>
    </source>
</evidence>
<keyword evidence="1" id="KW-0547">Nucleotide-binding</keyword>
<keyword evidence="4" id="KW-0132">Cell division</keyword>
<dbReference type="Gene3D" id="3.30.1330.20">
    <property type="entry name" value="Tubulin/FtsZ, C-terminal domain"/>
    <property type="match status" value="1"/>
</dbReference>
<evidence type="ECO:0000259" key="3">
    <source>
        <dbReference type="Pfam" id="PF21011"/>
    </source>
</evidence>
<dbReference type="GO" id="GO:0051301">
    <property type="term" value="P:cell division"/>
    <property type="evidence" value="ECO:0007669"/>
    <property type="project" value="UniProtKB-KW"/>
</dbReference>
<protein>
    <submittedName>
        <fullName evidence="4">Cell division protein</fullName>
    </submittedName>
</protein>
<dbReference type="InterPro" id="IPR037103">
    <property type="entry name" value="Tubulin/FtsZ-like_C"/>
</dbReference>
<sequence>MRLLTIGVGLRGAKIAENFFKRGIRVNRVPLFKCFAILGNEAQMKSIAIKDDRKFYVHSKKGVLGFLNSITKIYEIWEGALVILSLEDEYAFEIAVEVNERVKETFEDPIITLPLIPTLGEVDMVELKRKLLELRKRSDVLLIFEGNVGVDERILRSMNLLALAGEVDLKRRVAGEVVVDTSDVFNALRSEGFSILGFAEQKIPFGIFRKKSELKAMRTRRMIELFDKALNNLSIQAKIEDAKSSLILFTGPKEEITMEGLFEVISKVESLNSGIEVRYGDCPMQEKKVSLVLLFSGLKAVKF</sequence>
<evidence type="ECO:0000256" key="2">
    <source>
        <dbReference type="ARBA" id="ARBA00023134"/>
    </source>
</evidence>
<comment type="caution">
    <text evidence="4">The sequence shown here is derived from an EMBL/GenBank/DDBJ whole genome shotgun (WGS) entry which is preliminary data.</text>
</comment>
<proteinExistence type="predicted"/>
<accession>A0A7J3LZT8</accession>
<dbReference type="GO" id="GO:0005525">
    <property type="term" value="F:GTP binding"/>
    <property type="evidence" value="ECO:0007669"/>
    <property type="project" value="UniProtKB-KW"/>
</dbReference>
<reference evidence="4" key="1">
    <citation type="journal article" date="2020" name="mSystems">
        <title>Genome- and Community-Level Interaction Insights into Carbon Utilization and Element Cycling Functions of Hydrothermarchaeota in Hydrothermal Sediment.</title>
        <authorList>
            <person name="Zhou Z."/>
            <person name="Liu Y."/>
            <person name="Xu W."/>
            <person name="Pan J."/>
            <person name="Luo Z.H."/>
            <person name="Li M."/>
        </authorList>
    </citation>
    <scope>NUCLEOTIDE SEQUENCE [LARGE SCALE GENOMIC DNA]</scope>
    <source>
        <strain evidence="4">SpSt-587</strain>
    </source>
</reference>
<organism evidence="4">
    <name type="scientific">Archaeoglobus fulgidus</name>
    <dbReference type="NCBI Taxonomy" id="2234"/>
    <lineage>
        <taxon>Archaea</taxon>
        <taxon>Methanobacteriati</taxon>
        <taxon>Methanobacteriota</taxon>
        <taxon>Archaeoglobi</taxon>
        <taxon>Archaeoglobales</taxon>
        <taxon>Archaeoglobaceae</taxon>
        <taxon>Archaeoglobus</taxon>
    </lineage>
</organism>
<evidence type="ECO:0000256" key="1">
    <source>
        <dbReference type="ARBA" id="ARBA00022741"/>
    </source>
</evidence>
<dbReference type="InterPro" id="IPR048737">
    <property type="entry name" value="CetZ_C"/>
</dbReference>
<gene>
    <name evidence="4" type="ORF">ENT52_00680</name>
</gene>
<dbReference type="Pfam" id="PF21011">
    <property type="entry name" value="CetZ_C"/>
    <property type="match status" value="1"/>
</dbReference>